<organism evidence="1 2">
    <name type="scientific">Pyxicephalus adspersus</name>
    <name type="common">African bullfrog</name>
    <dbReference type="NCBI Taxonomy" id="30357"/>
    <lineage>
        <taxon>Eukaryota</taxon>
        <taxon>Metazoa</taxon>
        <taxon>Chordata</taxon>
        <taxon>Craniata</taxon>
        <taxon>Vertebrata</taxon>
        <taxon>Euteleostomi</taxon>
        <taxon>Amphibia</taxon>
        <taxon>Batrachia</taxon>
        <taxon>Anura</taxon>
        <taxon>Neobatrachia</taxon>
        <taxon>Ranoidea</taxon>
        <taxon>Pyxicephalidae</taxon>
        <taxon>Pyxicephalinae</taxon>
        <taxon>Pyxicephalus</taxon>
    </lineage>
</organism>
<dbReference type="AlphaFoldDB" id="A0AAV3AAJ5"/>
<name>A0AAV3AAJ5_PYXAD</name>
<accession>A0AAV3AAJ5</accession>
<gene>
    <name evidence="1" type="ORF">GDO54_010638</name>
</gene>
<sequence length="87" mass="10528">MCLFNLFFVLPSFCDRSNFHVEIVMFRFIYNFIFVDRVRTFLFVTIYEFVRVLCTVLLTHEMNRDRFKGDPFISLFSFPCPYTLALV</sequence>
<reference evidence="1" key="1">
    <citation type="thesis" date="2020" institute="ProQuest LLC" country="789 East Eisenhower Parkway, Ann Arbor, MI, USA">
        <title>Comparative Genomics and Chromosome Evolution.</title>
        <authorList>
            <person name="Mudd A.B."/>
        </authorList>
    </citation>
    <scope>NUCLEOTIDE SEQUENCE</scope>
    <source>
        <strain evidence="1">1538</strain>
        <tissue evidence="1">Blood</tissue>
    </source>
</reference>
<dbReference type="Proteomes" id="UP001181693">
    <property type="component" value="Unassembled WGS sequence"/>
</dbReference>
<proteinExistence type="predicted"/>
<evidence type="ECO:0000313" key="1">
    <source>
        <dbReference type="EMBL" id="DBA26366.1"/>
    </source>
</evidence>
<comment type="caution">
    <text evidence="1">The sequence shown here is derived from an EMBL/GenBank/DDBJ whole genome shotgun (WGS) entry which is preliminary data.</text>
</comment>
<evidence type="ECO:0008006" key="3">
    <source>
        <dbReference type="Google" id="ProtNLM"/>
    </source>
</evidence>
<evidence type="ECO:0000313" key="2">
    <source>
        <dbReference type="Proteomes" id="UP001181693"/>
    </source>
</evidence>
<dbReference type="EMBL" id="DYDO01000004">
    <property type="protein sequence ID" value="DBA26366.1"/>
    <property type="molecule type" value="Genomic_DNA"/>
</dbReference>
<protein>
    <recommendedName>
        <fullName evidence="3">Secreted protein</fullName>
    </recommendedName>
</protein>
<keyword evidence="2" id="KW-1185">Reference proteome</keyword>